<gene>
    <name evidence="1" type="ORF">PIB30_012235</name>
</gene>
<evidence type="ECO:0000313" key="1">
    <source>
        <dbReference type="EMBL" id="MED6168508.1"/>
    </source>
</evidence>
<dbReference type="Proteomes" id="UP001341840">
    <property type="component" value="Unassembled WGS sequence"/>
</dbReference>
<accession>A0ABU6V7V8</accession>
<name>A0ABU6V7V8_9FABA</name>
<keyword evidence="2" id="KW-1185">Reference proteome</keyword>
<reference evidence="1 2" key="1">
    <citation type="journal article" date="2023" name="Plants (Basel)">
        <title>Bridging the Gap: Combining Genomics and Transcriptomics Approaches to Understand Stylosanthes scabra, an Orphan Legume from the Brazilian Caatinga.</title>
        <authorList>
            <person name="Ferreira-Neto J.R.C."/>
            <person name="da Silva M.D."/>
            <person name="Binneck E."/>
            <person name="de Melo N.F."/>
            <person name="da Silva R.H."/>
            <person name="de Melo A.L.T.M."/>
            <person name="Pandolfi V."/>
            <person name="Bustamante F.O."/>
            <person name="Brasileiro-Vidal A.C."/>
            <person name="Benko-Iseppon A.M."/>
        </authorList>
    </citation>
    <scope>NUCLEOTIDE SEQUENCE [LARGE SCALE GENOMIC DNA]</scope>
    <source>
        <tissue evidence="1">Leaves</tissue>
    </source>
</reference>
<sequence>MTRVSRKDSTSPLSSSKQSKNLRCLQEFPKMVDCSTKCYKKDSLLLLACVTAMRWGELFGRKVGEEAPAHQQSLQYRVVFGLTIGYKMKA</sequence>
<proteinExistence type="predicted"/>
<dbReference type="EMBL" id="JASCZI010151065">
    <property type="protein sequence ID" value="MED6168508.1"/>
    <property type="molecule type" value="Genomic_DNA"/>
</dbReference>
<organism evidence="1 2">
    <name type="scientific">Stylosanthes scabra</name>
    <dbReference type="NCBI Taxonomy" id="79078"/>
    <lineage>
        <taxon>Eukaryota</taxon>
        <taxon>Viridiplantae</taxon>
        <taxon>Streptophyta</taxon>
        <taxon>Embryophyta</taxon>
        <taxon>Tracheophyta</taxon>
        <taxon>Spermatophyta</taxon>
        <taxon>Magnoliopsida</taxon>
        <taxon>eudicotyledons</taxon>
        <taxon>Gunneridae</taxon>
        <taxon>Pentapetalae</taxon>
        <taxon>rosids</taxon>
        <taxon>fabids</taxon>
        <taxon>Fabales</taxon>
        <taxon>Fabaceae</taxon>
        <taxon>Papilionoideae</taxon>
        <taxon>50 kb inversion clade</taxon>
        <taxon>dalbergioids sensu lato</taxon>
        <taxon>Dalbergieae</taxon>
        <taxon>Pterocarpus clade</taxon>
        <taxon>Stylosanthes</taxon>
    </lineage>
</organism>
<protein>
    <submittedName>
        <fullName evidence="1">Uncharacterized protein</fullName>
    </submittedName>
</protein>
<evidence type="ECO:0000313" key="2">
    <source>
        <dbReference type="Proteomes" id="UP001341840"/>
    </source>
</evidence>
<comment type="caution">
    <text evidence="1">The sequence shown here is derived from an EMBL/GenBank/DDBJ whole genome shotgun (WGS) entry which is preliminary data.</text>
</comment>